<evidence type="ECO:0008006" key="3">
    <source>
        <dbReference type="Google" id="ProtNLM"/>
    </source>
</evidence>
<organism evidence="2">
    <name type="scientific">marine sediment metagenome</name>
    <dbReference type="NCBI Taxonomy" id="412755"/>
    <lineage>
        <taxon>unclassified sequences</taxon>
        <taxon>metagenomes</taxon>
        <taxon>ecological metagenomes</taxon>
    </lineage>
</organism>
<dbReference type="EMBL" id="LAZR01012107">
    <property type="protein sequence ID" value="KKM40532.1"/>
    <property type="molecule type" value="Genomic_DNA"/>
</dbReference>
<gene>
    <name evidence="2" type="ORF">LCGC14_1563740</name>
</gene>
<dbReference type="InterPro" id="IPR002591">
    <property type="entry name" value="Phosphodiest/P_Trfase"/>
</dbReference>
<keyword evidence="1" id="KW-0175">Coiled coil</keyword>
<evidence type="ECO:0000256" key="1">
    <source>
        <dbReference type="SAM" id="Coils"/>
    </source>
</evidence>
<dbReference type="SUPFAM" id="SSF53649">
    <property type="entry name" value="Alkaline phosphatase-like"/>
    <property type="match status" value="1"/>
</dbReference>
<reference evidence="2" key="1">
    <citation type="journal article" date="2015" name="Nature">
        <title>Complex archaea that bridge the gap between prokaryotes and eukaryotes.</title>
        <authorList>
            <person name="Spang A."/>
            <person name="Saw J.H."/>
            <person name="Jorgensen S.L."/>
            <person name="Zaremba-Niedzwiedzka K."/>
            <person name="Martijn J."/>
            <person name="Lind A.E."/>
            <person name="van Eijk R."/>
            <person name="Schleper C."/>
            <person name="Guy L."/>
            <person name="Ettema T.J."/>
        </authorList>
    </citation>
    <scope>NUCLEOTIDE SEQUENCE</scope>
</reference>
<feature type="non-terminal residue" evidence="2">
    <location>
        <position position="291"/>
    </location>
</feature>
<dbReference type="InterPro" id="IPR017850">
    <property type="entry name" value="Alkaline_phosphatase_core_sf"/>
</dbReference>
<dbReference type="Gene3D" id="3.40.720.10">
    <property type="entry name" value="Alkaline Phosphatase, subunit A"/>
    <property type="match status" value="1"/>
</dbReference>
<name>A0A0F9L2X6_9ZZZZ</name>
<comment type="caution">
    <text evidence="2">The sequence shown here is derived from an EMBL/GenBank/DDBJ whole genome shotgun (WGS) entry which is preliminary data.</text>
</comment>
<dbReference type="PANTHER" id="PTHR10151:SF120">
    <property type="entry name" value="BIS(5'-ADENOSYL)-TRIPHOSPHATASE"/>
    <property type="match status" value="1"/>
</dbReference>
<dbReference type="AlphaFoldDB" id="A0A0F9L2X6"/>
<evidence type="ECO:0000313" key="2">
    <source>
        <dbReference type="EMBL" id="KKM40532.1"/>
    </source>
</evidence>
<dbReference type="PANTHER" id="PTHR10151">
    <property type="entry name" value="ECTONUCLEOTIDE PYROPHOSPHATASE/PHOSPHODIESTERASE"/>
    <property type="match status" value="1"/>
</dbReference>
<dbReference type="Pfam" id="PF01663">
    <property type="entry name" value="Phosphodiest"/>
    <property type="match status" value="1"/>
</dbReference>
<dbReference type="GO" id="GO:0016787">
    <property type="term" value="F:hydrolase activity"/>
    <property type="evidence" value="ECO:0007669"/>
    <property type="project" value="UniProtKB-ARBA"/>
</dbReference>
<sequence>MNMKNKNEKKVCIVGLDGTPFSLLKTLVNDGVLPNLSRIFKSGTFSPMTTALPEISSVAWTSFMTGKNPGKHNIFGFADLRPESYEMFFPNYLDMQSETLWDILSKNQKRSVIINMPSTYPAQELNGVMVSGFVAPNYEKAFYPSQLAEKFKEMDYRIDIDLEKALQSKDILINDLEETHERRERAILNLMENEEWDLFTAVITETDRLHHFLWDELENSDSHYREAFIKYYQKVDNFLGEIHKRLDDNTLFVIVSDHGFCKVNKQVYLNHWLEQAGYLSYKTEDPRFVMD</sequence>
<accession>A0A0F9L2X6</accession>
<feature type="coiled-coil region" evidence="1">
    <location>
        <begin position="162"/>
        <end position="193"/>
    </location>
</feature>
<protein>
    <recommendedName>
        <fullName evidence="3">Sulfatase N-terminal domain-containing protein</fullName>
    </recommendedName>
</protein>
<proteinExistence type="predicted"/>